<reference evidence="2 3" key="1">
    <citation type="submission" date="2013-11" db="EMBL/GenBank/DDBJ databases">
        <title>Draft genome of the bovine lungworm Dictyocaulus viviparus.</title>
        <authorList>
            <person name="Mitreva M."/>
        </authorList>
    </citation>
    <scope>NUCLEOTIDE SEQUENCE [LARGE SCALE GENOMIC DNA]</scope>
    <source>
        <strain evidence="2 3">HannoverDv2000</strain>
    </source>
</reference>
<feature type="transmembrane region" description="Helical" evidence="1">
    <location>
        <begin position="151"/>
        <end position="174"/>
    </location>
</feature>
<organism evidence="2 3">
    <name type="scientific">Dictyocaulus viviparus</name>
    <name type="common">Bovine lungworm</name>
    <dbReference type="NCBI Taxonomy" id="29172"/>
    <lineage>
        <taxon>Eukaryota</taxon>
        <taxon>Metazoa</taxon>
        <taxon>Ecdysozoa</taxon>
        <taxon>Nematoda</taxon>
        <taxon>Chromadorea</taxon>
        <taxon>Rhabditida</taxon>
        <taxon>Rhabditina</taxon>
        <taxon>Rhabditomorpha</taxon>
        <taxon>Strongyloidea</taxon>
        <taxon>Metastrongylidae</taxon>
        <taxon>Dictyocaulus</taxon>
    </lineage>
</organism>
<keyword evidence="1" id="KW-1133">Transmembrane helix</keyword>
<dbReference type="OrthoDB" id="5818482at2759"/>
<sequence length="232" mass="26978">MINLQYSESDVNVKDGICYGLKYRTMGQVTSCMDFLSPIQMLFLMKIGWEAKDRESIRFFVTVSLSVLSAIHLFCTTVLTIYSAIIIKIRFYSYHYQLVIGALVIFTGIFHFRFCCTFFFLGLPFAIGMYSIIQGVVSWRMKCHGTIARAMNVFGAALALLLLASTIFGIYCWFHRNNTPKSLTRHCHWFPKTEAYCIRLIHFSHPYIDWLQSETEREIAVLQVREYRSISF</sequence>
<feature type="transmembrane region" description="Helical" evidence="1">
    <location>
        <begin position="118"/>
        <end position="139"/>
    </location>
</feature>
<reference evidence="3" key="2">
    <citation type="journal article" date="2016" name="Sci. Rep.">
        <title>Dictyocaulus viviparus genome, variome and transcriptome elucidate lungworm biology and support future intervention.</title>
        <authorList>
            <person name="McNulty S.N."/>
            <person name="Strube C."/>
            <person name="Rosa B.A."/>
            <person name="Martin J.C."/>
            <person name="Tyagi R."/>
            <person name="Choi Y.J."/>
            <person name="Wang Q."/>
            <person name="Hallsworth Pepin K."/>
            <person name="Zhang X."/>
            <person name="Ozersky P."/>
            <person name="Wilson R.K."/>
            <person name="Sternberg P.W."/>
            <person name="Gasser R.B."/>
            <person name="Mitreva M."/>
        </authorList>
    </citation>
    <scope>NUCLEOTIDE SEQUENCE [LARGE SCALE GENOMIC DNA]</scope>
    <source>
        <strain evidence="3">HannoverDv2000</strain>
    </source>
</reference>
<keyword evidence="1" id="KW-0472">Membrane</keyword>
<dbReference type="AlphaFoldDB" id="A0A0D8XJM5"/>
<keyword evidence="3" id="KW-1185">Reference proteome</keyword>
<evidence type="ECO:0000256" key="1">
    <source>
        <dbReference type="SAM" id="Phobius"/>
    </source>
</evidence>
<gene>
    <name evidence="2" type="ORF">DICVIV_11464</name>
</gene>
<name>A0A0D8XJM5_DICVI</name>
<dbReference type="EMBL" id="KN716653">
    <property type="protein sequence ID" value="KJH42541.1"/>
    <property type="molecule type" value="Genomic_DNA"/>
</dbReference>
<evidence type="ECO:0000313" key="2">
    <source>
        <dbReference type="EMBL" id="KJH42541.1"/>
    </source>
</evidence>
<keyword evidence="1" id="KW-0812">Transmembrane</keyword>
<feature type="transmembrane region" description="Helical" evidence="1">
    <location>
        <begin position="59"/>
        <end position="82"/>
    </location>
</feature>
<dbReference type="Proteomes" id="UP000053766">
    <property type="component" value="Unassembled WGS sequence"/>
</dbReference>
<feature type="transmembrane region" description="Helical" evidence="1">
    <location>
        <begin position="94"/>
        <end position="112"/>
    </location>
</feature>
<protein>
    <submittedName>
        <fullName evidence="2">Uncharacterized protein</fullName>
    </submittedName>
</protein>
<accession>A0A0D8XJM5</accession>
<evidence type="ECO:0000313" key="3">
    <source>
        <dbReference type="Proteomes" id="UP000053766"/>
    </source>
</evidence>
<proteinExistence type="predicted"/>